<protein>
    <submittedName>
        <fullName evidence="1">Uncharacterized protein</fullName>
    </submittedName>
</protein>
<proteinExistence type="predicted"/>
<reference evidence="2" key="1">
    <citation type="journal article" date="2022" name="Int. J. Syst. Evol. Microbiol.">
        <title>Anaeromyxobacter oryzae sp. nov., Anaeromyxobacter diazotrophicus sp. nov. and Anaeromyxobacter paludicola sp. nov., isolated from paddy soils.</title>
        <authorList>
            <person name="Itoh H."/>
            <person name="Xu Z."/>
            <person name="Mise K."/>
            <person name="Masuda Y."/>
            <person name="Ushijima N."/>
            <person name="Hayakawa C."/>
            <person name="Shiratori Y."/>
            <person name="Senoo K."/>
        </authorList>
    </citation>
    <scope>NUCLEOTIDE SEQUENCE [LARGE SCALE GENOMIC DNA]</scope>
    <source>
        <strain evidence="2">Red232</strain>
    </source>
</reference>
<evidence type="ECO:0000313" key="1">
    <source>
        <dbReference type="EMBL" id="BDG06692.1"/>
    </source>
</evidence>
<name>A0ABM7X4J9_9BACT</name>
<dbReference type="EMBL" id="AP025591">
    <property type="protein sequence ID" value="BDG06692.1"/>
    <property type="molecule type" value="Genomic_DNA"/>
</dbReference>
<gene>
    <name evidence="1" type="ORF">AMOR_56880</name>
</gene>
<organism evidence="1 2">
    <name type="scientific">Anaeromyxobacter oryzae</name>
    <dbReference type="NCBI Taxonomy" id="2918170"/>
    <lineage>
        <taxon>Bacteria</taxon>
        <taxon>Pseudomonadati</taxon>
        <taxon>Myxococcota</taxon>
        <taxon>Myxococcia</taxon>
        <taxon>Myxococcales</taxon>
        <taxon>Cystobacterineae</taxon>
        <taxon>Anaeromyxobacteraceae</taxon>
        <taxon>Anaeromyxobacter</taxon>
    </lineage>
</organism>
<keyword evidence="2" id="KW-1185">Reference proteome</keyword>
<sequence length="57" mass="6183">MTNLDLPFGDPQASELDAFLREIDDALDACFLSEMDVAFARAAETRDEAPPPDAIAL</sequence>
<dbReference type="Proteomes" id="UP001162891">
    <property type="component" value="Chromosome"/>
</dbReference>
<dbReference type="RefSeq" id="WP_248357172.1">
    <property type="nucleotide sequence ID" value="NZ_AP025591.1"/>
</dbReference>
<evidence type="ECO:0000313" key="2">
    <source>
        <dbReference type="Proteomes" id="UP001162891"/>
    </source>
</evidence>
<accession>A0ABM7X4J9</accession>